<name>A0AA38WXQ3_9EURO</name>
<keyword evidence="3" id="KW-1185">Reference proteome</keyword>
<feature type="compositionally biased region" description="Acidic residues" evidence="1">
    <location>
        <begin position="1"/>
        <end position="20"/>
    </location>
</feature>
<organism evidence="2 3">
    <name type="scientific">Cladophialophora chaetospira</name>
    <dbReference type="NCBI Taxonomy" id="386627"/>
    <lineage>
        <taxon>Eukaryota</taxon>
        <taxon>Fungi</taxon>
        <taxon>Dikarya</taxon>
        <taxon>Ascomycota</taxon>
        <taxon>Pezizomycotina</taxon>
        <taxon>Eurotiomycetes</taxon>
        <taxon>Chaetothyriomycetidae</taxon>
        <taxon>Chaetothyriales</taxon>
        <taxon>Herpotrichiellaceae</taxon>
        <taxon>Cladophialophora</taxon>
    </lineage>
</organism>
<dbReference type="AlphaFoldDB" id="A0AA38WXQ3"/>
<feature type="compositionally biased region" description="Polar residues" evidence="1">
    <location>
        <begin position="73"/>
        <end position="85"/>
    </location>
</feature>
<evidence type="ECO:0000313" key="2">
    <source>
        <dbReference type="EMBL" id="KAJ9603017.1"/>
    </source>
</evidence>
<sequence>MAEPDDVEEDLFADLYDGDENAASTNNVVPPAQNAPTALATQPTSSDTAMKSNDDPGYGEEPEVGYNDGSFEAETQGQDETSNGNHYGMHSHDAREMQPQQERYNVNMKEDG</sequence>
<evidence type="ECO:0000256" key="1">
    <source>
        <dbReference type="SAM" id="MobiDB-lite"/>
    </source>
</evidence>
<proteinExistence type="predicted"/>
<protein>
    <submittedName>
        <fullName evidence="2">Uncharacterized protein</fullName>
    </submittedName>
</protein>
<reference evidence="2" key="1">
    <citation type="submission" date="2022-10" db="EMBL/GenBank/DDBJ databases">
        <title>Culturing micro-colonial fungi from biological soil crusts in the Mojave desert and describing Neophaeococcomyces mojavensis, and introducing the new genera and species Taxawa tesnikishii.</title>
        <authorList>
            <person name="Kurbessoian T."/>
            <person name="Stajich J.E."/>
        </authorList>
    </citation>
    <scope>NUCLEOTIDE SEQUENCE</scope>
    <source>
        <strain evidence="2">TK_41</strain>
    </source>
</reference>
<feature type="region of interest" description="Disordered" evidence="1">
    <location>
        <begin position="1"/>
        <end position="112"/>
    </location>
</feature>
<gene>
    <name evidence="2" type="ORF">H2200_012312</name>
</gene>
<evidence type="ECO:0000313" key="3">
    <source>
        <dbReference type="Proteomes" id="UP001172673"/>
    </source>
</evidence>
<dbReference type="Proteomes" id="UP001172673">
    <property type="component" value="Unassembled WGS sequence"/>
</dbReference>
<comment type="caution">
    <text evidence="2">The sequence shown here is derived from an EMBL/GenBank/DDBJ whole genome shotgun (WGS) entry which is preliminary data.</text>
</comment>
<accession>A0AA38WXQ3</accession>
<dbReference type="EMBL" id="JAPDRK010000023">
    <property type="protein sequence ID" value="KAJ9603017.1"/>
    <property type="molecule type" value="Genomic_DNA"/>
</dbReference>
<feature type="compositionally biased region" description="Polar residues" evidence="1">
    <location>
        <begin position="22"/>
        <end position="51"/>
    </location>
</feature>